<dbReference type="Proteomes" id="UP000789901">
    <property type="component" value="Unassembled WGS sequence"/>
</dbReference>
<sequence length="363" mass="41766">MYFEENSTNTNNNLSMEWTVEDQTNINLLNIYNNPAIEWSANFTQGYEGPTNNRLPTEWSMNLTQDQTNISLPNVYNNSSIEWSAGFSQDQINNNLPIAIEWSTDFTNNNPFIEWNANITQYHTNTSLPNIYNNPTIESFAGITRNDGDQTNHKLPIEWTACFTQDQNNTCLPKIYNAGVTQHCEEQINTLQQYNAKSVKKNKHSVSLVSRHERNTKLKCKKCLTKKRYHYDKNPDLCKECYRASLRNLSGIKLIDDFIESTQTFRGRYGYRSIQRNGGELGIELNELAEKARRGEIKFPENRDTSILINKINNQAIYSSRPLTPLISKALTLQSLKLNSNVIADILNQANDSIEIYLDINKK</sequence>
<reference evidence="1 2" key="1">
    <citation type="submission" date="2021-06" db="EMBL/GenBank/DDBJ databases">
        <authorList>
            <person name="Kallberg Y."/>
            <person name="Tangrot J."/>
            <person name="Rosling A."/>
        </authorList>
    </citation>
    <scope>NUCLEOTIDE SEQUENCE [LARGE SCALE GENOMIC DNA]</scope>
    <source>
        <strain evidence="1 2">120-4 pot B 10/14</strain>
    </source>
</reference>
<keyword evidence="2" id="KW-1185">Reference proteome</keyword>
<dbReference type="EMBL" id="CAJVQB010005017">
    <property type="protein sequence ID" value="CAG8651247.1"/>
    <property type="molecule type" value="Genomic_DNA"/>
</dbReference>
<protein>
    <submittedName>
        <fullName evidence="1">8371_t:CDS:1</fullName>
    </submittedName>
</protein>
<name>A0ABN7UQ87_GIGMA</name>
<gene>
    <name evidence="1" type="ORF">GMARGA_LOCUS9366</name>
</gene>
<proteinExistence type="predicted"/>
<evidence type="ECO:0000313" key="1">
    <source>
        <dbReference type="EMBL" id="CAG8651247.1"/>
    </source>
</evidence>
<accession>A0ABN7UQ87</accession>
<evidence type="ECO:0000313" key="2">
    <source>
        <dbReference type="Proteomes" id="UP000789901"/>
    </source>
</evidence>
<organism evidence="1 2">
    <name type="scientific">Gigaspora margarita</name>
    <dbReference type="NCBI Taxonomy" id="4874"/>
    <lineage>
        <taxon>Eukaryota</taxon>
        <taxon>Fungi</taxon>
        <taxon>Fungi incertae sedis</taxon>
        <taxon>Mucoromycota</taxon>
        <taxon>Glomeromycotina</taxon>
        <taxon>Glomeromycetes</taxon>
        <taxon>Diversisporales</taxon>
        <taxon>Gigasporaceae</taxon>
        <taxon>Gigaspora</taxon>
    </lineage>
</organism>
<comment type="caution">
    <text evidence="1">The sequence shown here is derived from an EMBL/GenBank/DDBJ whole genome shotgun (WGS) entry which is preliminary data.</text>
</comment>